<sequence>MNRVLALFLTSLVVSACDGGDTSPVHGGGERSQRLSGTYEAAQRCNGLGPVAVDFTARAQGSNYFLLVRGQGPEPVYAAVDRLEVPPSWNDEQTEIETTGDGVSLHQWHARLTKEAGWLKDGEGHAQLPDDARIAFDADENRFFFMPPVCESETPSPERVFRHRQPRLVLHDLNVALAGERDRLYRDAGQRYSEQRRAYQGGSGAEGVTAGHDDRNRHLLNVAALMKADAERKVPELAGLVAEHRPGKAAAAERYKKELPAYLRAMARAHARWYIDAAEIRLDWFNGTYPDGEAAIQEGMAELESAYLLLAEQ</sequence>
<evidence type="ECO:0000313" key="2">
    <source>
        <dbReference type="EMBL" id="TMW11373.1"/>
    </source>
</evidence>
<dbReference type="RefSeq" id="WP_138773463.1">
    <property type="nucleotide sequence ID" value="NZ_JBHSSX010000084.1"/>
</dbReference>
<evidence type="ECO:0000313" key="3">
    <source>
        <dbReference type="Proteomes" id="UP000739180"/>
    </source>
</evidence>
<feature type="chain" id="PRO_5046957511" description="Lipoprotein" evidence="1">
    <location>
        <begin position="17"/>
        <end position="313"/>
    </location>
</feature>
<protein>
    <recommendedName>
        <fullName evidence="4">Lipoprotein</fullName>
    </recommendedName>
</protein>
<evidence type="ECO:0008006" key="4">
    <source>
        <dbReference type="Google" id="ProtNLM"/>
    </source>
</evidence>
<keyword evidence="3" id="KW-1185">Reference proteome</keyword>
<dbReference type="PROSITE" id="PS51257">
    <property type="entry name" value="PROKAR_LIPOPROTEIN"/>
    <property type="match status" value="1"/>
</dbReference>
<dbReference type="EMBL" id="VCQT01000044">
    <property type="protein sequence ID" value="TMW11373.1"/>
    <property type="molecule type" value="Genomic_DNA"/>
</dbReference>
<comment type="caution">
    <text evidence="2">The sequence shown here is derived from an EMBL/GenBank/DDBJ whole genome shotgun (WGS) entry which is preliminary data.</text>
</comment>
<keyword evidence="1" id="KW-0732">Signal</keyword>
<accession>A0ABY2XJ51</accession>
<gene>
    <name evidence="2" type="ORF">FGS76_15090</name>
</gene>
<evidence type="ECO:0000256" key="1">
    <source>
        <dbReference type="SAM" id="SignalP"/>
    </source>
</evidence>
<organism evidence="2 3">
    <name type="scientific">Alloalcanivorax gelatiniphagus</name>
    <dbReference type="NCBI Taxonomy" id="1194167"/>
    <lineage>
        <taxon>Bacteria</taxon>
        <taxon>Pseudomonadati</taxon>
        <taxon>Pseudomonadota</taxon>
        <taxon>Gammaproteobacteria</taxon>
        <taxon>Oceanospirillales</taxon>
        <taxon>Alcanivoracaceae</taxon>
        <taxon>Alloalcanivorax</taxon>
    </lineage>
</organism>
<proteinExistence type="predicted"/>
<dbReference type="Proteomes" id="UP000739180">
    <property type="component" value="Unassembled WGS sequence"/>
</dbReference>
<feature type="signal peptide" evidence="1">
    <location>
        <begin position="1"/>
        <end position="16"/>
    </location>
</feature>
<name>A0ABY2XJ51_9GAMM</name>
<reference evidence="2 3" key="1">
    <citation type="submission" date="2019-05" db="EMBL/GenBank/DDBJ databases">
        <title>Genome of Alcanivorax gelatiniphagus, an oil degrading marine bacteria.</title>
        <authorList>
            <person name="Kwon K.K."/>
        </authorList>
    </citation>
    <scope>NUCLEOTIDE SEQUENCE [LARGE SCALE GENOMIC DNA]</scope>
    <source>
        <strain evidence="2 3">MEBiC 08158</strain>
    </source>
</reference>